<organism evidence="2 3">
    <name type="scientific">Dictyobacter aurantiacus</name>
    <dbReference type="NCBI Taxonomy" id="1936993"/>
    <lineage>
        <taxon>Bacteria</taxon>
        <taxon>Bacillati</taxon>
        <taxon>Chloroflexota</taxon>
        <taxon>Ktedonobacteria</taxon>
        <taxon>Ktedonobacterales</taxon>
        <taxon>Dictyobacteraceae</taxon>
        <taxon>Dictyobacter</taxon>
    </lineage>
</organism>
<dbReference type="AlphaFoldDB" id="A0A401ZPH6"/>
<accession>A0A401ZPH6</accession>
<dbReference type="EMBL" id="BIFQ01000002">
    <property type="protein sequence ID" value="GCE08775.1"/>
    <property type="molecule type" value="Genomic_DNA"/>
</dbReference>
<sequence>MAEVRERQDSHHPAENYLQADYREDTAAPAGYTVPTNNSGYRAMNSAALIDRGRRHSWVVVAQVYYHSLLEALALRKRLAATVPADYHSMLALLNHMKGTH</sequence>
<comment type="caution">
    <text evidence="2">The sequence shown here is derived from an EMBL/GenBank/DDBJ whole genome shotgun (WGS) entry which is preliminary data.</text>
</comment>
<dbReference type="Proteomes" id="UP000287224">
    <property type="component" value="Unassembled WGS sequence"/>
</dbReference>
<evidence type="ECO:0000313" key="2">
    <source>
        <dbReference type="EMBL" id="GCE08775.1"/>
    </source>
</evidence>
<proteinExistence type="predicted"/>
<feature type="region of interest" description="Disordered" evidence="1">
    <location>
        <begin position="1"/>
        <end position="36"/>
    </location>
</feature>
<keyword evidence="3" id="KW-1185">Reference proteome</keyword>
<protein>
    <submittedName>
        <fullName evidence="2">Uncharacterized protein</fullName>
    </submittedName>
</protein>
<reference evidence="3" key="1">
    <citation type="submission" date="2018-12" db="EMBL/GenBank/DDBJ databases">
        <title>Tengunoibacter tsumagoiensis gen. nov., sp. nov., Dictyobacter kobayashii sp. nov., D. alpinus sp. nov., and D. joshuensis sp. nov. and description of Dictyobacteraceae fam. nov. within the order Ktedonobacterales isolated from Tengu-no-mugimeshi.</title>
        <authorList>
            <person name="Wang C.M."/>
            <person name="Zheng Y."/>
            <person name="Sakai Y."/>
            <person name="Toyoda A."/>
            <person name="Minakuchi Y."/>
            <person name="Abe K."/>
            <person name="Yokota A."/>
            <person name="Yabe S."/>
        </authorList>
    </citation>
    <scope>NUCLEOTIDE SEQUENCE [LARGE SCALE GENOMIC DNA]</scope>
    <source>
        <strain evidence="3">S-27</strain>
    </source>
</reference>
<name>A0A401ZPH6_9CHLR</name>
<evidence type="ECO:0000256" key="1">
    <source>
        <dbReference type="SAM" id="MobiDB-lite"/>
    </source>
</evidence>
<feature type="compositionally biased region" description="Basic and acidic residues" evidence="1">
    <location>
        <begin position="1"/>
        <end position="14"/>
    </location>
</feature>
<gene>
    <name evidence="2" type="ORF">KDAU_61040</name>
</gene>
<evidence type="ECO:0000313" key="3">
    <source>
        <dbReference type="Proteomes" id="UP000287224"/>
    </source>
</evidence>